<keyword evidence="9 11" id="KW-0472">Membrane</keyword>
<dbReference type="PRINTS" id="PR02050">
    <property type="entry name" value="B14GALTRFASE"/>
</dbReference>
<feature type="transmembrane region" description="Helical" evidence="11">
    <location>
        <begin position="6"/>
        <end position="27"/>
    </location>
</feature>
<reference evidence="15 16" key="1">
    <citation type="submission" date="2022-05" db="EMBL/GenBank/DDBJ databases">
        <authorList>
            <consortium name="Genoscope - CEA"/>
            <person name="William W."/>
        </authorList>
    </citation>
    <scope>NUCLEOTIDE SEQUENCE [LARGE SCALE GENOMIC DNA]</scope>
</reference>
<evidence type="ECO:0000256" key="2">
    <source>
        <dbReference type="ARBA" id="ARBA00004922"/>
    </source>
</evidence>
<comment type="function">
    <text evidence="11">Catalyses the transfer of galactose onto proteins or lipids.</text>
</comment>
<evidence type="ECO:0000256" key="3">
    <source>
        <dbReference type="ARBA" id="ARBA00005735"/>
    </source>
</evidence>
<feature type="domain" description="Galactosyltransferase N-terminal" evidence="14">
    <location>
        <begin position="149"/>
        <end position="278"/>
    </location>
</feature>
<evidence type="ECO:0000313" key="16">
    <source>
        <dbReference type="Proteomes" id="UP001159405"/>
    </source>
</evidence>
<sequence>MADTRLKIFLLCTMFVATASLLVMFYYSEAASRYTRIGLNYIEVFRSKLTYVGSRTRERGWMITNNTFQWDELILNSSTRDPYTSESLISTSSFAPEANWTTDRDKLTEESTQQVITKRNVQEETKPLSTTSSEIQQAKELCPSGSRQVGPLYVDQTVPKEKDLEREMSSEFDGWVNKGGCWRPTECQARVKMALITPYRNRYEQLLMFVRHMHPMLKRQNLDYRIFVIEQAGETPFNRAMMFNIGYKESLKFDQYECFIFHDIDLIPEDDRNEYSCPSSPRHLSVAIDKFSYRLPYSTIFGGAGSLTKEHFKLINGFSNKFWGWGGEDDDLYNRIAAKGLKLTRPSMELGRYKMVQKYHKSAPADEKRMEKLRDSAARMATDGLNSMKYTVNKITEHLLYTQVTADVKDAMESER</sequence>
<evidence type="ECO:0000259" key="14">
    <source>
        <dbReference type="Pfam" id="PF13733"/>
    </source>
</evidence>
<dbReference type="Gene3D" id="3.90.550.10">
    <property type="entry name" value="Spore Coat Polysaccharide Biosynthesis Protein SpsA, Chain A"/>
    <property type="match status" value="1"/>
</dbReference>
<gene>
    <name evidence="15" type="ORF">PLOB_00014039</name>
</gene>
<comment type="subcellular location">
    <subcellularLocation>
        <location evidence="1">Membrane</location>
        <topology evidence="1">Single-pass type II membrane protein</topology>
    </subcellularLocation>
</comment>
<dbReference type="Pfam" id="PF13733">
    <property type="entry name" value="Glyco_transf_7N"/>
    <property type="match status" value="1"/>
</dbReference>
<evidence type="ECO:0000313" key="15">
    <source>
        <dbReference type="EMBL" id="CAH3173157.1"/>
    </source>
</evidence>
<dbReference type="Proteomes" id="UP001159405">
    <property type="component" value="Unassembled WGS sequence"/>
</dbReference>
<evidence type="ECO:0000256" key="6">
    <source>
        <dbReference type="ARBA" id="ARBA00022692"/>
    </source>
</evidence>
<keyword evidence="8 11" id="KW-1133">Transmembrane helix</keyword>
<dbReference type="EMBL" id="CALNXK010000179">
    <property type="protein sequence ID" value="CAH3173157.1"/>
    <property type="molecule type" value="Genomic_DNA"/>
</dbReference>
<dbReference type="Pfam" id="PF02709">
    <property type="entry name" value="Glyco_transf_7C"/>
    <property type="match status" value="1"/>
</dbReference>
<comment type="caution">
    <text evidence="15">The sequence shown here is derived from an EMBL/GenBank/DDBJ whole genome shotgun (WGS) entry which is preliminary data.</text>
</comment>
<feature type="domain" description="Galactosyltransferase C-terminal" evidence="13">
    <location>
        <begin position="282"/>
        <end position="357"/>
    </location>
</feature>
<evidence type="ECO:0000256" key="8">
    <source>
        <dbReference type="ARBA" id="ARBA00022989"/>
    </source>
</evidence>
<feature type="region of interest" description="Disordered" evidence="12">
    <location>
        <begin position="120"/>
        <end position="141"/>
    </location>
</feature>
<evidence type="ECO:0000256" key="5">
    <source>
        <dbReference type="ARBA" id="ARBA00022679"/>
    </source>
</evidence>
<evidence type="ECO:0000256" key="11">
    <source>
        <dbReference type="RuleBase" id="RU368121"/>
    </source>
</evidence>
<dbReference type="InterPro" id="IPR029044">
    <property type="entry name" value="Nucleotide-diphossugar_trans"/>
</dbReference>
<keyword evidence="5 11" id="KW-0808">Transferase</keyword>
<dbReference type="InterPro" id="IPR027791">
    <property type="entry name" value="Galactosyl_T_C"/>
</dbReference>
<dbReference type="CDD" id="cd00899">
    <property type="entry name" value="b4GalT"/>
    <property type="match status" value="1"/>
</dbReference>
<keyword evidence="4 11" id="KW-0328">Glycosyltransferase</keyword>
<keyword evidence="6 11" id="KW-0812">Transmembrane</keyword>
<evidence type="ECO:0000256" key="12">
    <source>
        <dbReference type="SAM" id="MobiDB-lite"/>
    </source>
</evidence>
<evidence type="ECO:0000256" key="4">
    <source>
        <dbReference type="ARBA" id="ARBA00022676"/>
    </source>
</evidence>
<dbReference type="EC" id="2.4.1.-" evidence="11"/>
<name>A0ABN8R384_9CNID</name>
<protein>
    <recommendedName>
        <fullName evidence="11">Beta-1,4-galactosyltransferase</fullName>
        <ecNumber evidence="11">2.4.1.-</ecNumber>
    </recommendedName>
</protein>
<evidence type="ECO:0000256" key="1">
    <source>
        <dbReference type="ARBA" id="ARBA00004606"/>
    </source>
</evidence>
<keyword evidence="7 11" id="KW-0735">Signal-anchor</keyword>
<dbReference type="SUPFAM" id="SSF53448">
    <property type="entry name" value="Nucleotide-diphospho-sugar transferases"/>
    <property type="match status" value="1"/>
</dbReference>
<feature type="compositionally biased region" description="Polar residues" evidence="12">
    <location>
        <begin position="127"/>
        <end position="136"/>
    </location>
</feature>
<evidence type="ECO:0000256" key="10">
    <source>
        <dbReference type="ARBA" id="ARBA00023180"/>
    </source>
</evidence>
<dbReference type="InterPro" id="IPR003859">
    <property type="entry name" value="Galactosyl_T"/>
</dbReference>
<dbReference type="PANTHER" id="PTHR19300:SF57">
    <property type="entry name" value="BETA-1,4-N-ACETYLGALACTOSAMINYLTRANSFERASE"/>
    <property type="match status" value="1"/>
</dbReference>
<keyword evidence="10 11" id="KW-0325">Glycoprotein</keyword>
<accession>A0ABN8R384</accession>
<proteinExistence type="inferred from homology"/>
<dbReference type="PANTHER" id="PTHR19300">
    <property type="entry name" value="BETA-1,4-GALACTOSYLTRANSFERASE"/>
    <property type="match status" value="1"/>
</dbReference>
<organism evidence="15 16">
    <name type="scientific">Porites lobata</name>
    <dbReference type="NCBI Taxonomy" id="104759"/>
    <lineage>
        <taxon>Eukaryota</taxon>
        <taxon>Metazoa</taxon>
        <taxon>Cnidaria</taxon>
        <taxon>Anthozoa</taxon>
        <taxon>Hexacorallia</taxon>
        <taxon>Scleractinia</taxon>
        <taxon>Fungiina</taxon>
        <taxon>Poritidae</taxon>
        <taxon>Porites</taxon>
    </lineage>
</organism>
<comment type="similarity">
    <text evidence="3 11">Belongs to the glycosyltransferase 7 family.</text>
</comment>
<evidence type="ECO:0000256" key="9">
    <source>
        <dbReference type="ARBA" id="ARBA00023136"/>
    </source>
</evidence>
<evidence type="ECO:0000259" key="13">
    <source>
        <dbReference type="Pfam" id="PF02709"/>
    </source>
</evidence>
<evidence type="ECO:0000256" key="7">
    <source>
        <dbReference type="ARBA" id="ARBA00022968"/>
    </source>
</evidence>
<comment type="pathway">
    <text evidence="2 11">Protein modification; protein glycosylation.</text>
</comment>
<keyword evidence="16" id="KW-1185">Reference proteome</keyword>
<dbReference type="InterPro" id="IPR027995">
    <property type="entry name" value="Galactosyl_T_N"/>
</dbReference>